<dbReference type="Pfam" id="PF02321">
    <property type="entry name" value="OEP"/>
    <property type="match status" value="2"/>
</dbReference>
<dbReference type="OrthoDB" id="9813458at2"/>
<dbReference type="InterPro" id="IPR010130">
    <property type="entry name" value="T1SS_OMP_TolC"/>
</dbReference>
<evidence type="ECO:0000256" key="3">
    <source>
        <dbReference type="ARBA" id="ARBA00022448"/>
    </source>
</evidence>
<keyword evidence="4" id="KW-1134">Transmembrane beta strand</keyword>
<dbReference type="Gene3D" id="1.20.1600.10">
    <property type="entry name" value="Outer membrane efflux proteins (OEP)"/>
    <property type="match status" value="1"/>
</dbReference>
<evidence type="ECO:0000256" key="7">
    <source>
        <dbReference type="ARBA" id="ARBA00023237"/>
    </source>
</evidence>
<evidence type="ECO:0000313" key="9">
    <source>
        <dbReference type="EMBL" id="TNJ36561.1"/>
    </source>
</evidence>
<name>A0A5C4S1C2_CHLTI</name>
<dbReference type="GO" id="GO:0009279">
    <property type="term" value="C:cell outer membrane"/>
    <property type="evidence" value="ECO:0007669"/>
    <property type="project" value="UniProtKB-SubCell"/>
</dbReference>
<evidence type="ECO:0000256" key="5">
    <source>
        <dbReference type="ARBA" id="ARBA00022692"/>
    </source>
</evidence>
<accession>A0A5C4S1C2</accession>
<dbReference type="InterPro" id="IPR003423">
    <property type="entry name" value="OMP_efflux"/>
</dbReference>
<dbReference type="PANTHER" id="PTHR30026">
    <property type="entry name" value="OUTER MEMBRANE PROTEIN TOLC"/>
    <property type="match status" value="1"/>
</dbReference>
<dbReference type="NCBIfam" id="TIGR01844">
    <property type="entry name" value="type_I_sec_TolC"/>
    <property type="match status" value="1"/>
</dbReference>
<evidence type="ECO:0000256" key="8">
    <source>
        <dbReference type="SAM" id="Coils"/>
    </source>
</evidence>
<keyword evidence="6" id="KW-0472">Membrane</keyword>
<dbReference type="GO" id="GO:1990281">
    <property type="term" value="C:efflux pump complex"/>
    <property type="evidence" value="ECO:0007669"/>
    <property type="project" value="TreeGrafter"/>
</dbReference>
<protein>
    <submittedName>
        <fullName evidence="9">TolC family outer membrane protein</fullName>
    </submittedName>
</protein>
<proteinExistence type="inferred from homology"/>
<comment type="similarity">
    <text evidence="2">Belongs to the outer membrane factor (OMF) (TC 1.B.17) family.</text>
</comment>
<comment type="caution">
    <text evidence="9">The sequence shown here is derived from an EMBL/GenBank/DDBJ whole genome shotgun (WGS) entry which is preliminary data.</text>
</comment>
<dbReference type="EMBL" id="VDCH01000038">
    <property type="protein sequence ID" value="TNJ36561.1"/>
    <property type="molecule type" value="Genomic_DNA"/>
</dbReference>
<dbReference type="AlphaFoldDB" id="A0A5C4S1C2"/>
<dbReference type="Proteomes" id="UP000308271">
    <property type="component" value="Unassembled WGS sequence"/>
</dbReference>
<dbReference type="RefSeq" id="WP_139457819.1">
    <property type="nucleotide sequence ID" value="NZ_VDCH01000038.1"/>
</dbReference>
<dbReference type="PANTHER" id="PTHR30026:SF20">
    <property type="entry name" value="OUTER MEMBRANE PROTEIN TOLC"/>
    <property type="match status" value="1"/>
</dbReference>
<evidence type="ECO:0000256" key="1">
    <source>
        <dbReference type="ARBA" id="ARBA00004442"/>
    </source>
</evidence>
<keyword evidence="10" id="KW-1185">Reference proteome</keyword>
<dbReference type="InterPro" id="IPR051906">
    <property type="entry name" value="TolC-like"/>
</dbReference>
<reference evidence="9 10" key="1">
    <citation type="submission" date="2019-05" db="EMBL/GenBank/DDBJ databases">
        <title>Draft Whole-Genome sequence of the green sulfur bacterium Chlorobaculum thiosulfatiphilum DSM 249.</title>
        <authorList>
            <person name="Meyer T.E."/>
            <person name="Kyndt J.A."/>
        </authorList>
    </citation>
    <scope>NUCLEOTIDE SEQUENCE [LARGE SCALE GENOMIC DNA]</scope>
    <source>
        <strain evidence="9 10">DSM 249</strain>
    </source>
</reference>
<comment type="subcellular location">
    <subcellularLocation>
        <location evidence="1">Cell outer membrane</location>
    </subcellularLocation>
</comment>
<keyword evidence="3" id="KW-0813">Transport</keyword>
<dbReference type="GO" id="GO:0015562">
    <property type="term" value="F:efflux transmembrane transporter activity"/>
    <property type="evidence" value="ECO:0007669"/>
    <property type="project" value="InterPro"/>
</dbReference>
<dbReference type="SUPFAM" id="SSF56954">
    <property type="entry name" value="Outer membrane efflux proteins (OEP)"/>
    <property type="match status" value="1"/>
</dbReference>
<organism evidence="9 10">
    <name type="scientific">Chlorobaculum thiosulfatiphilum</name>
    <name type="common">Chlorobium limicola f.sp. thiosulfatophilum</name>
    <dbReference type="NCBI Taxonomy" id="115852"/>
    <lineage>
        <taxon>Bacteria</taxon>
        <taxon>Pseudomonadati</taxon>
        <taxon>Chlorobiota</taxon>
        <taxon>Chlorobiia</taxon>
        <taxon>Chlorobiales</taxon>
        <taxon>Chlorobiaceae</taxon>
        <taxon>Chlorobaculum</taxon>
    </lineage>
</organism>
<feature type="coiled-coil region" evidence="8">
    <location>
        <begin position="167"/>
        <end position="229"/>
    </location>
</feature>
<gene>
    <name evidence="9" type="ORF">FGF66_11730</name>
</gene>
<evidence type="ECO:0000313" key="10">
    <source>
        <dbReference type="Proteomes" id="UP000308271"/>
    </source>
</evidence>
<evidence type="ECO:0000256" key="6">
    <source>
        <dbReference type="ARBA" id="ARBA00023136"/>
    </source>
</evidence>
<dbReference type="GO" id="GO:0015288">
    <property type="term" value="F:porin activity"/>
    <property type="evidence" value="ECO:0007669"/>
    <property type="project" value="TreeGrafter"/>
</dbReference>
<evidence type="ECO:0000256" key="4">
    <source>
        <dbReference type="ARBA" id="ARBA00022452"/>
    </source>
</evidence>
<keyword evidence="5" id="KW-0812">Transmembrane</keyword>
<sequence length="460" mass="51359">MNEQHGYIRSLQAGRQGRFVARLLAFAALLFPSVSGAEPLGLKQACDLALHYDARYLAAEADTRIAREEVSKAKAGFLPNIKASTSLGRNQTDHSTFLGEEPTVWYNTLSHSFSVRQPLINLASIASYKQSRAVKAKSESLFEGEHSSLIVRTVELFCNVLYSEENIAFTDAQLKALLAQLDQSKKRYANGFGTITEINEAQASYDLALAEHASALAGLENSRRELERTTGVYAEKLRALDPRKLVLAEPDPRNVESWVEMARAQSSSIRAARQEVEIARKEIDKNKASRYPQLDLWAGRSYSVSENNYTIGSTYDTWSVSVQLSVPVYTGGYTGASIRQAFARRLKAREELHLRERAALTDVRKYYNAQLNSIVQIRAYEQAVKSGEIALEGTRKGFMAGFRTNTEVLDATRKLFETRRSLARARYQYILNRLMLRDAAGVLAEDALDQVDRFFAAGGS</sequence>
<keyword evidence="8" id="KW-0175">Coiled coil</keyword>
<evidence type="ECO:0000256" key="2">
    <source>
        <dbReference type="ARBA" id="ARBA00007613"/>
    </source>
</evidence>
<keyword evidence="7" id="KW-0998">Cell outer membrane</keyword>